<dbReference type="AlphaFoldDB" id="A0A427Y3S4"/>
<evidence type="ECO:0000256" key="2">
    <source>
        <dbReference type="ARBA" id="ARBA00023242"/>
    </source>
</evidence>
<organism evidence="4 5">
    <name type="scientific">Saitozyma podzolica</name>
    <dbReference type="NCBI Taxonomy" id="1890683"/>
    <lineage>
        <taxon>Eukaryota</taxon>
        <taxon>Fungi</taxon>
        <taxon>Dikarya</taxon>
        <taxon>Basidiomycota</taxon>
        <taxon>Agaricomycotina</taxon>
        <taxon>Tremellomycetes</taxon>
        <taxon>Tremellales</taxon>
        <taxon>Trimorphomycetaceae</taxon>
        <taxon>Saitozyma</taxon>
    </lineage>
</organism>
<dbReference type="OrthoDB" id="10382028at2759"/>
<protein>
    <recommendedName>
        <fullName evidence="6">Transcription factor domain-containing protein</fullName>
    </recommendedName>
</protein>
<dbReference type="GO" id="GO:0005634">
    <property type="term" value="C:nucleus"/>
    <property type="evidence" value="ECO:0007669"/>
    <property type="project" value="UniProtKB-SubCell"/>
</dbReference>
<gene>
    <name evidence="4" type="ORF">EHS25_003872</name>
</gene>
<evidence type="ECO:0008006" key="6">
    <source>
        <dbReference type="Google" id="ProtNLM"/>
    </source>
</evidence>
<evidence type="ECO:0000256" key="1">
    <source>
        <dbReference type="ARBA" id="ARBA00004123"/>
    </source>
</evidence>
<dbReference type="EMBL" id="RSCD01000019">
    <property type="protein sequence ID" value="RSH85731.1"/>
    <property type="molecule type" value="Genomic_DNA"/>
</dbReference>
<evidence type="ECO:0000256" key="3">
    <source>
        <dbReference type="SAM" id="MobiDB-lite"/>
    </source>
</evidence>
<evidence type="ECO:0000313" key="5">
    <source>
        <dbReference type="Proteomes" id="UP000279259"/>
    </source>
</evidence>
<dbReference type="PANTHER" id="PTHR37534">
    <property type="entry name" value="TRANSCRIPTIONAL ACTIVATOR PROTEIN UGA3"/>
    <property type="match status" value="1"/>
</dbReference>
<keyword evidence="2" id="KW-0539">Nucleus</keyword>
<dbReference type="Proteomes" id="UP000279259">
    <property type="component" value="Unassembled WGS sequence"/>
</dbReference>
<dbReference type="PANTHER" id="PTHR37534:SF7">
    <property type="entry name" value="TRANSCRIPTIONAL ACTIVATOR PROTEIN UGA3"/>
    <property type="match status" value="1"/>
</dbReference>
<name>A0A427Y3S4_9TREE</name>
<sequence>MTTVQLASPSRDLALSSEPPPHNRLGPALSTLTEVLMGSDQDWWTMNTGAPGSNILSAHLRQPSVVSNTGTLVSTTYQSSPLVSSSDQLSWIDSETESKIIQHYREALAWLMTERVDDPSAKLDPFIELSSRNGNSPARRGLYFALLAWSTRHQTNLGDPAPEILSEKFGQQAMQLVGGRLGELSREPDAGPGSISSEERLALMAAMLMIMAFKGSLPGEGAEGAIATEEFRNHLKSLAIHQYATGTRETGPDRNISAAILGLMLMYDSRQGSFLMCEGDPVVSPDILAIHKADACLDGNLGGLYHPMVHHLYRLSALMQKRRQEPQGDAWIVEQLSEGREMIRQIDALSEAVETFVSNRPSCHQHRQGHELWRIATILMIRSLILGEPPVALEVRLLVRKGIHLLEDLARSSLPDFFLSHWPLFVIGLNSIPDVPLLGMSRPRGLFASTETDARSEGGRVDSLYSATLNQLGTVHTMRAQRIIHEVWKRNPEGRAVEDWPEMLRQLGWEIFFV</sequence>
<dbReference type="GO" id="GO:0000976">
    <property type="term" value="F:transcription cis-regulatory region binding"/>
    <property type="evidence" value="ECO:0007669"/>
    <property type="project" value="TreeGrafter"/>
</dbReference>
<comment type="subcellular location">
    <subcellularLocation>
        <location evidence="1">Nucleus</location>
    </subcellularLocation>
</comment>
<proteinExistence type="predicted"/>
<evidence type="ECO:0000313" key="4">
    <source>
        <dbReference type="EMBL" id="RSH85731.1"/>
    </source>
</evidence>
<reference evidence="4 5" key="1">
    <citation type="submission" date="2018-11" db="EMBL/GenBank/DDBJ databases">
        <title>Genome sequence of Saitozyma podzolica DSM 27192.</title>
        <authorList>
            <person name="Aliyu H."/>
            <person name="Gorte O."/>
            <person name="Ochsenreither K."/>
        </authorList>
    </citation>
    <scope>NUCLEOTIDE SEQUENCE [LARGE SCALE GENOMIC DNA]</scope>
    <source>
        <strain evidence="4 5">DSM 27192</strain>
    </source>
</reference>
<dbReference type="InterPro" id="IPR021858">
    <property type="entry name" value="Fun_TF"/>
</dbReference>
<accession>A0A427Y3S4</accession>
<keyword evidence="5" id="KW-1185">Reference proteome</keyword>
<comment type="caution">
    <text evidence="4">The sequence shown here is derived from an EMBL/GenBank/DDBJ whole genome shotgun (WGS) entry which is preliminary data.</text>
</comment>
<dbReference type="GO" id="GO:0003700">
    <property type="term" value="F:DNA-binding transcription factor activity"/>
    <property type="evidence" value="ECO:0007669"/>
    <property type="project" value="TreeGrafter"/>
</dbReference>
<feature type="region of interest" description="Disordered" evidence="3">
    <location>
        <begin position="1"/>
        <end position="25"/>
    </location>
</feature>
<dbReference type="STRING" id="1890683.A0A427Y3S4"/>
<dbReference type="GO" id="GO:0045944">
    <property type="term" value="P:positive regulation of transcription by RNA polymerase II"/>
    <property type="evidence" value="ECO:0007669"/>
    <property type="project" value="TreeGrafter"/>
</dbReference>
<dbReference type="Pfam" id="PF11951">
    <property type="entry name" value="Fungal_trans_2"/>
    <property type="match status" value="1"/>
</dbReference>